<evidence type="ECO:0000313" key="2">
    <source>
        <dbReference type="EMBL" id="KAK7479227.1"/>
    </source>
</evidence>
<accession>A0ABD0JVZ2</accession>
<dbReference type="AlphaFoldDB" id="A0ABD0JVZ2"/>
<organism evidence="2 3">
    <name type="scientific">Batillaria attramentaria</name>
    <dbReference type="NCBI Taxonomy" id="370345"/>
    <lineage>
        <taxon>Eukaryota</taxon>
        <taxon>Metazoa</taxon>
        <taxon>Spiralia</taxon>
        <taxon>Lophotrochozoa</taxon>
        <taxon>Mollusca</taxon>
        <taxon>Gastropoda</taxon>
        <taxon>Caenogastropoda</taxon>
        <taxon>Sorbeoconcha</taxon>
        <taxon>Cerithioidea</taxon>
        <taxon>Batillariidae</taxon>
        <taxon>Batillaria</taxon>
    </lineage>
</organism>
<evidence type="ECO:0000259" key="1">
    <source>
        <dbReference type="PROSITE" id="PS50225"/>
    </source>
</evidence>
<gene>
    <name evidence="2" type="ORF">BaRGS_00029571</name>
</gene>
<comment type="caution">
    <text evidence="2">The sequence shown here is derived from an EMBL/GenBank/DDBJ whole genome shotgun (WGS) entry which is preliminary data.</text>
</comment>
<proteinExistence type="predicted"/>
<dbReference type="Proteomes" id="UP001519460">
    <property type="component" value="Unassembled WGS sequence"/>
</dbReference>
<keyword evidence="3" id="KW-1185">Reference proteome</keyword>
<protein>
    <recommendedName>
        <fullName evidence="1">SOCS box domain-containing protein</fullName>
    </recommendedName>
</protein>
<dbReference type="EMBL" id="JACVVK020000308">
    <property type="protein sequence ID" value="KAK7479227.1"/>
    <property type="molecule type" value="Genomic_DNA"/>
</dbReference>
<dbReference type="InterPro" id="IPR001496">
    <property type="entry name" value="SOCS_box"/>
</dbReference>
<feature type="domain" description="SOCS box" evidence="1">
    <location>
        <begin position="150"/>
        <end position="196"/>
    </location>
</feature>
<reference evidence="2 3" key="1">
    <citation type="journal article" date="2023" name="Sci. Data">
        <title>Genome assembly of the Korean intertidal mud-creeper Batillaria attramentaria.</title>
        <authorList>
            <person name="Patra A.K."/>
            <person name="Ho P.T."/>
            <person name="Jun S."/>
            <person name="Lee S.J."/>
            <person name="Kim Y."/>
            <person name="Won Y.J."/>
        </authorList>
    </citation>
    <scope>NUCLEOTIDE SEQUENCE [LARGE SCALE GENOMIC DNA]</scope>
    <source>
        <strain evidence="2">Wonlab-2016</strain>
    </source>
</reference>
<dbReference type="PROSITE" id="PS50225">
    <property type="entry name" value="SOCS"/>
    <property type="match status" value="1"/>
</dbReference>
<sequence>MHLTLTSARPHQRLFRKFLAKDLISLADCRHESGVNLLSELINDIRLYTRWAHLHDFRSMLQISVQSKTCAKTYVMLSVCLESGLSTHQSLPPSVPWVDVKRPLSGAVNLGLVDLVQLLYKVRATSNAELYALSIDTLLRTRVEQQSMSELQDFLEEAASTPRTLQDLCRLKVSHLIGCRADRKHRALALNLPMSLTRQVLFQDILHPDGVTYPWHVAADWLMDEQVE</sequence>
<evidence type="ECO:0000313" key="3">
    <source>
        <dbReference type="Proteomes" id="UP001519460"/>
    </source>
</evidence>
<name>A0ABD0JVZ2_9CAEN</name>